<accession>A0A4Q9Q7S2</accession>
<gene>
    <name evidence="2" type="ORF">BD310DRAFT_586984</name>
</gene>
<feature type="region of interest" description="Disordered" evidence="1">
    <location>
        <begin position="57"/>
        <end position="84"/>
    </location>
</feature>
<dbReference type="EMBL" id="ML145089">
    <property type="protein sequence ID" value="TBU63583.1"/>
    <property type="molecule type" value="Genomic_DNA"/>
</dbReference>
<dbReference type="AlphaFoldDB" id="A0A4Q9Q7S2"/>
<feature type="compositionally biased region" description="Acidic residues" evidence="1">
    <location>
        <begin position="61"/>
        <end position="70"/>
    </location>
</feature>
<evidence type="ECO:0000313" key="2">
    <source>
        <dbReference type="EMBL" id="TBU63583.1"/>
    </source>
</evidence>
<evidence type="ECO:0000313" key="3">
    <source>
        <dbReference type="Proteomes" id="UP000292082"/>
    </source>
</evidence>
<proteinExistence type="predicted"/>
<evidence type="ECO:0000256" key="1">
    <source>
        <dbReference type="SAM" id="MobiDB-lite"/>
    </source>
</evidence>
<sequence length="84" mass="9431">MRFAYAAVRRVPRDRIRSCFWLQGAAPGVPPSGHDAKYLEDPTGRMQAFVDQYFEEHPEAESDVEVDSEGDNGVNKDDEVDSAE</sequence>
<organism evidence="2 3">
    <name type="scientific">Dichomitus squalens</name>
    <dbReference type="NCBI Taxonomy" id="114155"/>
    <lineage>
        <taxon>Eukaryota</taxon>
        <taxon>Fungi</taxon>
        <taxon>Dikarya</taxon>
        <taxon>Basidiomycota</taxon>
        <taxon>Agaricomycotina</taxon>
        <taxon>Agaricomycetes</taxon>
        <taxon>Polyporales</taxon>
        <taxon>Polyporaceae</taxon>
        <taxon>Dichomitus</taxon>
    </lineage>
</organism>
<name>A0A4Q9Q7S2_9APHY</name>
<reference evidence="2 3" key="1">
    <citation type="submission" date="2019-01" db="EMBL/GenBank/DDBJ databases">
        <title>Draft genome sequences of three monokaryotic isolates of the white-rot basidiomycete fungus Dichomitus squalens.</title>
        <authorList>
            <consortium name="DOE Joint Genome Institute"/>
            <person name="Lopez S.C."/>
            <person name="Andreopoulos B."/>
            <person name="Pangilinan J."/>
            <person name="Lipzen A."/>
            <person name="Riley R."/>
            <person name="Ahrendt S."/>
            <person name="Ng V."/>
            <person name="Barry K."/>
            <person name="Daum C."/>
            <person name="Grigoriev I.V."/>
            <person name="Hilden K.S."/>
            <person name="Makela M.R."/>
            <person name="de Vries R.P."/>
        </authorList>
    </citation>
    <scope>NUCLEOTIDE SEQUENCE [LARGE SCALE GENOMIC DNA]</scope>
    <source>
        <strain evidence="2 3">CBS 464.89</strain>
    </source>
</reference>
<protein>
    <submittedName>
        <fullName evidence="2">Uncharacterized protein</fullName>
    </submittedName>
</protein>
<dbReference type="Proteomes" id="UP000292082">
    <property type="component" value="Unassembled WGS sequence"/>
</dbReference>
<keyword evidence="3" id="KW-1185">Reference proteome</keyword>